<dbReference type="InterPro" id="IPR001680">
    <property type="entry name" value="WD40_rpt"/>
</dbReference>
<dbReference type="PANTHER" id="PTHR15271:SF4">
    <property type="entry name" value="CHROMATIN ASSEMBLY FACTOR 1 SUBUNIT B"/>
    <property type="match status" value="1"/>
</dbReference>
<evidence type="ECO:0000256" key="6">
    <source>
        <dbReference type="ARBA" id="ARBA00022853"/>
    </source>
</evidence>
<feature type="compositionally biased region" description="Low complexity" evidence="10">
    <location>
        <begin position="502"/>
        <end position="512"/>
    </location>
</feature>
<evidence type="ECO:0000313" key="12">
    <source>
        <dbReference type="Proteomes" id="UP000001819"/>
    </source>
</evidence>
<protein>
    <submittedName>
        <fullName evidence="13">Chromatin assembly factor 1 subunit B</fullName>
    </submittedName>
</protein>
<feature type="compositionally biased region" description="Basic residues" evidence="10">
    <location>
        <begin position="413"/>
        <end position="422"/>
    </location>
</feature>
<feature type="compositionally biased region" description="Polar residues" evidence="10">
    <location>
        <begin position="604"/>
        <end position="619"/>
    </location>
</feature>
<evidence type="ECO:0000256" key="4">
    <source>
        <dbReference type="ARBA" id="ARBA00022737"/>
    </source>
</evidence>
<evidence type="ECO:0000256" key="3">
    <source>
        <dbReference type="ARBA" id="ARBA00022574"/>
    </source>
</evidence>
<dbReference type="Gene3D" id="2.130.10.10">
    <property type="entry name" value="YVTN repeat-like/Quinoprotein amine dehydrogenase"/>
    <property type="match status" value="2"/>
</dbReference>
<feature type="compositionally biased region" description="Polar residues" evidence="10">
    <location>
        <begin position="696"/>
        <end position="713"/>
    </location>
</feature>
<keyword evidence="4" id="KW-0677">Repeat</keyword>
<feature type="region of interest" description="Disordered" evidence="10">
    <location>
        <begin position="670"/>
        <end position="721"/>
    </location>
</feature>
<comment type="subcellular location">
    <subcellularLocation>
        <location evidence="1">Nucleus</location>
    </subcellularLocation>
</comment>
<dbReference type="InterPro" id="IPR015943">
    <property type="entry name" value="WD40/YVTN_repeat-like_dom_sf"/>
</dbReference>
<feature type="repeat" description="WD" evidence="9">
    <location>
        <begin position="129"/>
        <end position="170"/>
    </location>
</feature>
<proteinExistence type="inferred from homology"/>
<dbReference type="InterPro" id="IPR045145">
    <property type="entry name" value="PTHR15271"/>
</dbReference>
<sequence>MKCKIPEISWHNRDPVLSVDIQMNGQRLRSPTICRLASGGTDAHVLIWYVNRCENGDGVDLELAVDLSRHQRAVNTVRWSPNGELLASGDDESVVFIWKQKADHEVVNILDADGSSDQDKESWVTMKVLRGHREDIYDLSWAPNSLFLVTGSVDNTAMVWDVYKGKSLAILEDHKGYVQGVAWDPCNQFIATMSTDRQLRIFDAHTKRVLHRVAKCTLPVKEGHEMHGRNIRLYHDGSLQTFFRRLCFTPDGKLLITPAGITDYDGVLKPINTTYGFSRYDLARPAFVLPFPQEYAVAVRCSPVLYRLRPYNADKNPPVISLPYRMIYAVATKNSVFLYDTQQPVPFAIVSNIHYTRLTDLTWSGDGTVLIISSTDGFCSLLNFEIDELGERYEEMDAVLCAALKSSENAPPLKKKKPRARKVSADERPATRKPLQEKTKTNRNRKTPESDIQDVREIEIDAENDSSMQSASSSISSSPKQNTKAEVKPTQISFRRSPRKVTATTAPAPIAIRRSPRKPEDSDVRVSQISVKRKIGSGTTGNQTPTPIPIRRSPRKAENTEATKVSALPISGKRKISPLPEPPTKKHQKAIAGTTVLDKKMVSSGETATQTPMQVPTHQSPRKTVDAEATKAEALSISVKRKSSPLPEPPTKKLQSDIAGIAVLDKEIISSEEKFESPEKKSRPATPIQVRRQPRTPGSSSSFSLTPKSQPAKTATPIAVRRTPRVLVEMPVNSPVAPMEEAMDAWPLEEEGTPMPTSTKEPLPETNEQAKNPVSISDSTCERTEDIRLVYEDTQEKAETPIKATVAKPSTPNSKTPRRVSLRTISTPKSKKKLLE</sequence>
<dbReference type="GeneID" id="4805338"/>
<evidence type="ECO:0000256" key="7">
    <source>
        <dbReference type="ARBA" id="ARBA00023204"/>
    </source>
</evidence>
<dbReference type="GO" id="GO:0006334">
    <property type="term" value="P:nucleosome assembly"/>
    <property type="evidence" value="ECO:0007669"/>
    <property type="project" value="TreeGrafter"/>
</dbReference>
<feature type="compositionally biased region" description="Polar residues" evidence="10">
    <location>
        <begin position="479"/>
        <end position="494"/>
    </location>
</feature>
<keyword evidence="6" id="KW-0156">Chromatin regulator</keyword>
<dbReference type="PROSITE" id="PS50294">
    <property type="entry name" value="WD_REPEATS_REGION"/>
    <property type="match status" value="3"/>
</dbReference>
<dbReference type="PROSITE" id="PS50082">
    <property type="entry name" value="WD_REPEATS_2"/>
    <property type="match status" value="3"/>
</dbReference>
<feature type="compositionally biased region" description="Basic and acidic residues" evidence="10">
    <location>
        <begin position="670"/>
        <end position="682"/>
    </location>
</feature>
<comment type="similarity">
    <text evidence="2">Belongs to the WD repeat HIR1 family.</text>
</comment>
<feature type="region of interest" description="Disordered" evidence="10">
    <location>
        <begin position="410"/>
        <end position="657"/>
    </location>
</feature>
<evidence type="ECO:0000259" key="11">
    <source>
        <dbReference type="Pfam" id="PF24105"/>
    </source>
</evidence>
<evidence type="ECO:0000256" key="2">
    <source>
        <dbReference type="ARBA" id="ARBA00007306"/>
    </source>
</evidence>
<dbReference type="InterPro" id="IPR019775">
    <property type="entry name" value="WD40_repeat_CS"/>
</dbReference>
<dbReference type="Pfam" id="PF24105">
    <property type="entry name" value="Beta-prop_CAF1B_HIR1"/>
    <property type="match status" value="1"/>
</dbReference>
<evidence type="ECO:0000256" key="1">
    <source>
        <dbReference type="ARBA" id="ARBA00004123"/>
    </source>
</evidence>
<evidence type="ECO:0000256" key="5">
    <source>
        <dbReference type="ARBA" id="ARBA00022763"/>
    </source>
</evidence>
<feature type="compositionally biased region" description="Polar residues" evidence="10">
    <location>
        <begin position="755"/>
        <end position="779"/>
    </location>
</feature>
<dbReference type="KEGG" id="dpo:4805338"/>
<accession>A0A6I8UVZ5</accession>
<organism evidence="12 13">
    <name type="scientific">Drosophila pseudoobscura pseudoobscura</name>
    <name type="common">Fruit fly</name>
    <dbReference type="NCBI Taxonomy" id="46245"/>
    <lineage>
        <taxon>Eukaryota</taxon>
        <taxon>Metazoa</taxon>
        <taxon>Ecdysozoa</taxon>
        <taxon>Arthropoda</taxon>
        <taxon>Hexapoda</taxon>
        <taxon>Insecta</taxon>
        <taxon>Pterygota</taxon>
        <taxon>Neoptera</taxon>
        <taxon>Endopterygota</taxon>
        <taxon>Diptera</taxon>
        <taxon>Brachycera</taxon>
        <taxon>Muscomorpha</taxon>
        <taxon>Ephydroidea</taxon>
        <taxon>Drosophilidae</taxon>
        <taxon>Drosophila</taxon>
        <taxon>Sophophora</taxon>
    </lineage>
</organism>
<dbReference type="PANTHER" id="PTHR15271">
    <property type="entry name" value="CHROMATIN ASSEMBLY FACTOR 1 SUBUNIT B"/>
    <property type="match status" value="1"/>
</dbReference>
<dbReference type="FunCoup" id="A0A6I8UVZ5">
    <property type="interactions" value="1802"/>
</dbReference>
<dbReference type="AlphaFoldDB" id="A0A6I8UVZ5"/>
<dbReference type="SMART" id="SM00320">
    <property type="entry name" value="WD40"/>
    <property type="match status" value="5"/>
</dbReference>
<gene>
    <name evidence="13" type="primary">Caf1-105</name>
</gene>
<dbReference type="GO" id="GO:0006281">
    <property type="term" value="P:DNA repair"/>
    <property type="evidence" value="ECO:0007669"/>
    <property type="project" value="UniProtKB-KW"/>
</dbReference>
<keyword evidence="12" id="KW-1185">Reference proteome</keyword>
<evidence type="ECO:0000313" key="13">
    <source>
        <dbReference type="RefSeq" id="XP_001361754.3"/>
    </source>
</evidence>
<dbReference type="PROSITE" id="PS00678">
    <property type="entry name" value="WD_REPEATS_1"/>
    <property type="match status" value="1"/>
</dbReference>
<feature type="compositionally biased region" description="Basic and acidic residues" evidence="10">
    <location>
        <begin position="423"/>
        <end position="459"/>
    </location>
</feature>
<feature type="repeat" description="WD" evidence="9">
    <location>
        <begin position="171"/>
        <end position="212"/>
    </location>
</feature>
<dbReference type="GO" id="GO:0033186">
    <property type="term" value="C:CAF-1 complex"/>
    <property type="evidence" value="ECO:0007669"/>
    <property type="project" value="TreeGrafter"/>
</dbReference>
<dbReference type="GO" id="GO:0005634">
    <property type="term" value="C:nucleus"/>
    <property type="evidence" value="ECO:0007669"/>
    <property type="project" value="UniProtKB-SubCell"/>
</dbReference>
<dbReference type="Bgee" id="FBgn0071934">
    <property type="expression patterns" value="Expressed in female reproductive system and 2 other cell types or tissues"/>
</dbReference>
<reference evidence="13" key="2">
    <citation type="submission" date="2025-08" db="UniProtKB">
        <authorList>
            <consortium name="RefSeq"/>
        </authorList>
    </citation>
    <scope>IDENTIFICATION</scope>
    <source>
        <strain evidence="13">MV-25-SWS-2005</strain>
        <tissue evidence="13">Whole body</tissue>
    </source>
</reference>
<name>A0A6I8UVZ5_DROPS</name>
<reference evidence="12" key="1">
    <citation type="submission" date="2024-06" db="UniProtKB">
        <authorList>
            <consortium name="RefSeq"/>
        </authorList>
    </citation>
    <scope>NUCLEOTIDE SEQUENCE [LARGE SCALE GENOMIC DNA]</scope>
    <source>
        <strain evidence="12">MV2-25</strain>
    </source>
</reference>
<feature type="region of interest" description="Disordered" evidence="10">
    <location>
        <begin position="749"/>
        <end position="836"/>
    </location>
</feature>
<evidence type="ECO:0000256" key="8">
    <source>
        <dbReference type="ARBA" id="ARBA00023242"/>
    </source>
</evidence>
<dbReference type="InterPro" id="IPR036322">
    <property type="entry name" value="WD40_repeat_dom_sf"/>
</dbReference>
<feature type="domain" description="CAF1B/HIR1 beta-propeller" evidence="11">
    <location>
        <begin position="1"/>
        <end position="389"/>
    </location>
</feature>
<evidence type="ECO:0000256" key="9">
    <source>
        <dbReference type="PROSITE-ProRule" id="PRU00221"/>
    </source>
</evidence>
<feature type="compositionally biased region" description="Low complexity" evidence="10">
    <location>
        <begin position="466"/>
        <end position="478"/>
    </location>
</feature>
<dbReference type="FunFam" id="2.130.10.10:FF:001187">
    <property type="entry name" value="Chromatin assembly factor-1 p105 subunit"/>
    <property type="match status" value="1"/>
</dbReference>
<dbReference type="SUPFAM" id="SSF50978">
    <property type="entry name" value="WD40 repeat-like"/>
    <property type="match status" value="1"/>
</dbReference>
<dbReference type="InterPro" id="IPR055410">
    <property type="entry name" value="Beta-prop_CAF1B_HIR1"/>
</dbReference>
<evidence type="ECO:0000256" key="10">
    <source>
        <dbReference type="SAM" id="MobiDB-lite"/>
    </source>
</evidence>
<feature type="repeat" description="WD" evidence="9">
    <location>
        <begin position="67"/>
        <end position="108"/>
    </location>
</feature>
<keyword evidence="5" id="KW-0227">DNA damage</keyword>
<dbReference type="Proteomes" id="UP000001819">
    <property type="component" value="Chromosome 3"/>
</dbReference>
<keyword evidence="7" id="KW-0234">DNA repair</keyword>
<keyword evidence="8" id="KW-0539">Nucleus</keyword>
<keyword evidence="3 9" id="KW-0853">WD repeat</keyword>
<dbReference type="GO" id="GO:0006335">
    <property type="term" value="P:DNA replication-dependent chromatin assembly"/>
    <property type="evidence" value="ECO:0007669"/>
    <property type="project" value="InterPro"/>
</dbReference>
<dbReference type="InParanoid" id="A0A6I8UVZ5"/>
<dbReference type="RefSeq" id="XP_001361754.3">
    <property type="nucleotide sequence ID" value="XM_001361717.5"/>
</dbReference>
<feature type="compositionally biased region" description="Basic and acidic residues" evidence="10">
    <location>
        <begin position="780"/>
        <end position="800"/>
    </location>
</feature>